<gene>
    <name evidence="1" type="ORF">CR513_11046</name>
</gene>
<feature type="non-terminal residue" evidence="1">
    <location>
        <position position="1"/>
    </location>
</feature>
<sequence length="90" mass="10501">MIKVTSEVSPCEEYYELVNKSINAIINKIKELCLKVQSINNHTDNAPTLVVNDDTQPTRFRQKPNIKMNKLSCNQRKEEKFQLEVNHKVK</sequence>
<name>A0A371HQU4_MUCPR</name>
<dbReference type="EMBL" id="QJKJ01001935">
    <property type="protein sequence ID" value="RDY05155.1"/>
    <property type="molecule type" value="Genomic_DNA"/>
</dbReference>
<dbReference type="Proteomes" id="UP000257109">
    <property type="component" value="Unassembled WGS sequence"/>
</dbReference>
<accession>A0A371HQU4</accession>
<dbReference type="AlphaFoldDB" id="A0A371HQU4"/>
<keyword evidence="2" id="KW-1185">Reference proteome</keyword>
<organism evidence="1 2">
    <name type="scientific">Mucuna pruriens</name>
    <name type="common">Velvet bean</name>
    <name type="synonym">Dolichos pruriens</name>
    <dbReference type="NCBI Taxonomy" id="157652"/>
    <lineage>
        <taxon>Eukaryota</taxon>
        <taxon>Viridiplantae</taxon>
        <taxon>Streptophyta</taxon>
        <taxon>Embryophyta</taxon>
        <taxon>Tracheophyta</taxon>
        <taxon>Spermatophyta</taxon>
        <taxon>Magnoliopsida</taxon>
        <taxon>eudicotyledons</taxon>
        <taxon>Gunneridae</taxon>
        <taxon>Pentapetalae</taxon>
        <taxon>rosids</taxon>
        <taxon>fabids</taxon>
        <taxon>Fabales</taxon>
        <taxon>Fabaceae</taxon>
        <taxon>Papilionoideae</taxon>
        <taxon>50 kb inversion clade</taxon>
        <taxon>NPAAA clade</taxon>
        <taxon>indigoferoid/millettioid clade</taxon>
        <taxon>Phaseoleae</taxon>
        <taxon>Mucuna</taxon>
    </lineage>
</organism>
<evidence type="ECO:0000313" key="1">
    <source>
        <dbReference type="EMBL" id="RDY05155.1"/>
    </source>
</evidence>
<comment type="caution">
    <text evidence="1">The sequence shown here is derived from an EMBL/GenBank/DDBJ whole genome shotgun (WGS) entry which is preliminary data.</text>
</comment>
<reference evidence="1" key="1">
    <citation type="submission" date="2018-05" db="EMBL/GenBank/DDBJ databases">
        <title>Draft genome of Mucuna pruriens seed.</title>
        <authorList>
            <person name="Nnadi N.E."/>
            <person name="Vos R."/>
            <person name="Hasami M.H."/>
            <person name="Devisetty U.K."/>
            <person name="Aguiy J.C."/>
        </authorList>
    </citation>
    <scope>NUCLEOTIDE SEQUENCE [LARGE SCALE GENOMIC DNA]</scope>
    <source>
        <strain evidence="1">JCA_2017</strain>
    </source>
</reference>
<dbReference type="OrthoDB" id="10515364at2759"/>
<proteinExistence type="predicted"/>
<evidence type="ECO:0000313" key="2">
    <source>
        <dbReference type="Proteomes" id="UP000257109"/>
    </source>
</evidence>
<protein>
    <submittedName>
        <fullName evidence="1">Uncharacterized protein</fullName>
    </submittedName>
</protein>